<dbReference type="Proteomes" id="UP000318199">
    <property type="component" value="Unassembled WGS sequence"/>
</dbReference>
<evidence type="ECO:0000256" key="2">
    <source>
        <dbReference type="ARBA" id="ARBA00022475"/>
    </source>
</evidence>
<gene>
    <name evidence="7" type="ORF">FN976_21095</name>
</gene>
<comment type="subcellular location">
    <subcellularLocation>
        <location evidence="1">Cell membrane</location>
        <topology evidence="1">Multi-pass membrane protein</topology>
    </subcellularLocation>
</comment>
<keyword evidence="3 6" id="KW-0812">Transmembrane</keyword>
<sequence length="272" mass="29033">MGFAGALLRRGREERLPLATGGLAFATVLSMVPLLAVSFALFARVPALRPAGEAIRESLLRGLLPADITRTMVKYLGQFTGNASGLTLVGFMALLVSALALLLNVENTLNRIWQVKKPRPWVQRALLYACLVLAGPVLLGASLWATSYLLAASDALLASRPDWWPHALSVGPVMLGAAGFACLFRFVPHTAVRWRHAAAGGLLAGIAFELGKRGFAIYLANVPAYRTIYGAFAPLLAFLIWVYYSWFITLAAALVSAGLGRGGSSGRRLSPA</sequence>
<keyword evidence="5 6" id="KW-0472">Membrane</keyword>
<feature type="transmembrane region" description="Helical" evidence="6">
    <location>
        <begin position="126"/>
        <end position="151"/>
    </location>
</feature>
<evidence type="ECO:0000256" key="4">
    <source>
        <dbReference type="ARBA" id="ARBA00022989"/>
    </source>
</evidence>
<reference evidence="7 8" key="1">
    <citation type="submission" date="2019-07" db="EMBL/GenBank/DDBJ databases">
        <title>Caenimonas sedimenti sp. nov., isolated from activated sludge.</title>
        <authorList>
            <person name="Xu J."/>
        </authorList>
    </citation>
    <scope>NUCLEOTIDE SEQUENCE [LARGE SCALE GENOMIC DNA]</scope>
    <source>
        <strain evidence="7 8">HX-9-20</strain>
    </source>
</reference>
<accession>A0A562ZKP3</accession>
<name>A0A562ZKP3_9BURK</name>
<protein>
    <submittedName>
        <fullName evidence="7">YihY family inner membrane protein</fullName>
    </submittedName>
</protein>
<keyword evidence="2" id="KW-1003">Cell membrane</keyword>
<evidence type="ECO:0000313" key="8">
    <source>
        <dbReference type="Proteomes" id="UP000318199"/>
    </source>
</evidence>
<dbReference type="EMBL" id="VOBQ01000017">
    <property type="protein sequence ID" value="TWO68895.1"/>
    <property type="molecule type" value="Genomic_DNA"/>
</dbReference>
<comment type="caution">
    <text evidence="7">The sequence shown here is derived from an EMBL/GenBank/DDBJ whole genome shotgun (WGS) entry which is preliminary data.</text>
</comment>
<dbReference type="PANTHER" id="PTHR30213:SF0">
    <property type="entry name" value="UPF0761 MEMBRANE PROTEIN YIHY"/>
    <property type="match status" value="1"/>
</dbReference>
<evidence type="ECO:0000256" key="3">
    <source>
        <dbReference type="ARBA" id="ARBA00022692"/>
    </source>
</evidence>
<keyword evidence="8" id="KW-1185">Reference proteome</keyword>
<dbReference type="PANTHER" id="PTHR30213">
    <property type="entry name" value="INNER MEMBRANE PROTEIN YHJD"/>
    <property type="match status" value="1"/>
</dbReference>
<feature type="transmembrane region" description="Helical" evidence="6">
    <location>
        <begin position="199"/>
        <end position="220"/>
    </location>
</feature>
<feature type="transmembrane region" description="Helical" evidence="6">
    <location>
        <begin position="232"/>
        <end position="259"/>
    </location>
</feature>
<feature type="transmembrane region" description="Helical" evidence="6">
    <location>
        <begin position="83"/>
        <end position="105"/>
    </location>
</feature>
<dbReference type="AlphaFoldDB" id="A0A562ZKP3"/>
<feature type="transmembrane region" description="Helical" evidence="6">
    <location>
        <begin position="163"/>
        <end position="187"/>
    </location>
</feature>
<keyword evidence="4 6" id="KW-1133">Transmembrane helix</keyword>
<dbReference type="PIRSF" id="PIRSF035875">
    <property type="entry name" value="RNase_BN"/>
    <property type="match status" value="1"/>
</dbReference>
<evidence type="ECO:0000313" key="7">
    <source>
        <dbReference type="EMBL" id="TWO68895.1"/>
    </source>
</evidence>
<dbReference type="OrthoDB" id="9808671at2"/>
<proteinExistence type="predicted"/>
<dbReference type="GO" id="GO:0005886">
    <property type="term" value="C:plasma membrane"/>
    <property type="evidence" value="ECO:0007669"/>
    <property type="project" value="UniProtKB-SubCell"/>
</dbReference>
<evidence type="ECO:0000256" key="6">
    <source>
        <dbReference type="SAM" id="Phobius"/>
    </source>
</evidence>
<dbReference type="Pfam" id="PF03631">
    <property type="entry name" value="Virul_fac_BrkB"/>
    <property type="match status" value="1"/>
</dbReference>
<feature type="transmembrane region" description="Helical" evidence="6">
    <location>
        <begin position="21"/>
        <end position="43"/>
    </location>
</feature>
<dbReference type="NCBIfam" id="TIGR00765">
    <property type="entry name" value="yihY_not_rbn"/>
    <property type="match status" value="1"/>
</dbReference>
<evidence type="ECO:0000256" key="1">
    <source>
        <dbReference type="ARBA" id="ARBA00004651"/>
    </source>
</evidence>
<evidence type="ECO:0000256" key="5">
    <source>
        <dbReference type="ARBA" id="ARBA00023136"/>
    </source>
</evidence>
<organism evidence="7 8">
    <name type="scientific">Caenimonas sedimenti</name>
    <dbReference type="NCBI Taxonomy" id="2596921"/>
    <lineage>
        <taxon>Bacteria</taxon>
        <taxon>Pseudomonadati</taxon>
        <taxon>Pseudomonadota</taxon>
        <taxon>Betaproteobacteria</taxon>
        <taxon>Burkholderiales</taxon>
        <taxon>Comamonadaceae</taxon>
        <taxon>Caenimonas</taxon>
    </lineage>
</organism>
<dbReference type="InterPro" id="IPR017039">
    <property type="entry name" value="Virul_fac_BrkB"/>
</dbReference>